<comment type="caution">
    <text evidence="5">The sequence shown here is derived from an EMBL/GenBank/DDBJ whole genome shotgun (WGS) entry which is preliminary data.</text>
</comment>
<name>A0A8J4GWE8_9CHLO</name>
<feature type="compositionally biased region" description="Polar residues" evidence="3">
    <location>
        <begin position="787"/>
        <end position="796"/>
    </location>
</feature>
<keyword evidence="2" id="KW-0067">ATP-binding</keyword>
<feature type="compositionally biased region" description="Low complexity" evidence="3">
    <location>
        <begin position="513"/>
        <end position="527"/>
    </location>
</feature>
<accession>A0A8J4GWE8</accession>
<dbReference type="InterPro" id="IPR000719">
    <property type="entry name" value="Prot_kinase_dom"/>
</dbReference>
<evidence type="ECO:0000256" key="1">
    <source>
        <dbReference type="ARBA" id="ARBA00022741"/>
    </source>
</evidence>
<feature type="region of interest" description="Disordered" evidence="3">
    <location>
        <begin position="1253"/>
        <end position="1277"/>
    </location>
</feature>
<dbReference type="Pfam" id="PF00069">
    <property type="entry name" value="Pkinase"/>
    <property type="match status" value="1"/>
</dbReference>
<evidence type="ECO:0000256" key="3">
    <source>
        <dbReference type="SAM" id="MobiDB-lite"/>
    </source>
</evidence>
<feature type="compositionally biased region" description="Pro residues" evidence="3">
    <location>
        <begin position="910"/>
        <end position="927"/>
    </location>
</feature>
<dbReference type="PANTHER" id="PTHR44329">
    <property type="entry name" value="SERINE/THREONINE-PROTEIN KINASE TNNI3K-RELATED"/>
    <property type="match status" value="1"/>
</dbReference>
<dbReference type="GO" id="GO:0005524">
    <property type="term" value="F:ATP binding"/>
    <property type="evidence" value="ECO:0007669"/>
    <property type="project" value="UniProtKB-KW"/>
</dbReference>
<dbReference type="InterPro" id="IPR051681">
    <property type="entry name" value="Ser/Thr_Kinases-Pseudokinases"/>
</dbReference>
<feature type="region of interest" description="Disordered" evidence="3">
    <location>
        <begin position="495"/>
        <end position="530"/>
    </location>
</feature>
<dbReference type="EMBL" id="BNCQ01000063">
    <property type="protein sequence ID" value="GIM15236.1"/>
    <property type="molecule type" value="Genomic_DNA"/>
</dbReference>
<dbReference type="PANTHER" id="PTHR44329:SF298">
    <property type="entry name" value="MIXED LINEAGE KINASE DOMAIN-LIKE PROTEIN"/>
    <property type="match status" value="1"/>
</dbReference>
<feature type="compositionally biased region" description="Pro residues" evidence="3">
    <location>
        <begin position="503"/>
        <end position="512"/>
    </location>
</feature>
<feature type="compositionally biased region" description="Low complexity" evidence="3">
    <location>
        <begin position="663"/>
        <end position="680"/>
    </location>
</feature>
<dbReference type="Gene3D" id="3.30.200.20">
    <property type="entry name" value="Phosphorylase Kinase, domain 1"/>
    <property type="match status" value="1"/>
</dbReference>
<evidence type="ECO:0000259" key="4">
    <source>
        <dbReference type="PROSITE" id="PS50011"/>
    </source>
</evidence>
<feature type="non-terminal residue" evidence="5">
    <location>
        <position position="1"/>
    </location>
</feature>
<reference evidence="5" key="1">
    <citation type="journal article" date="2021" name="Proc. Natl. Acad. Sci. U.S.A.">
        <title>Three genomes in the algal genus Volvox reveal the fate of a haploid sex-determining region after a transition to homothallism.</title>
        <authorList>
            <person name="Yamamoto K."/>
            <person name="Hamaji T."/>
            <person name="Kawai-Toyooka H."/>
            <person name="Matsuzaki R."/>
            <person name="Takahashi F."/>
            <person name="Nishimura Y."/>
            <person name="Kawachi M."/>
            <person name="Noguchi H."/>
            <person name="Minakuchi Y."/>
            <person name="Umen J.G."/>
            <person name="Toyoda A."/>
            <person name="Nozaki H."/>
        </authorList>
    </citation>
    <scope>NUCLEOTIDE SEQUENCE</scope>
    <source>
        <strain evidence="5">NIES-3785</strain>
    </source>
</reference>
<feature type="compositionally biased region" description="Pro residues" evidence="3">
    <location>
        <begin position="711"/>
        <end position="726"/>
    </location>
</feature>
<feature type="region of interest" description="Disordered" evidence="3">
    <location>
        <begin position="631"/>
        <end position="745"/>
    </location>
</feature>
<feature type="compositionally biased region" description="Low complexity" evidence="3">
    <location>
        <begin position="642"/>
        <end position="654"/>
    </location>
</feature>
<feature type="region of interest" description="Disordered" evidence="3">
    <location>
        <begin position="136"/>
        <end position="165"/>
    </location>
</feature>
<feature type="compositionally biased region" description="Low complexity" evidence="3">
    <location>
        <begin position="1253"/>
        <end position="1269"/>
    </location>
</feature>
<dbReference type="Gene3D" id="1.10.510.10">
    <property type="entry name" value="Transferase(Phosphotransferase) domain 1"/>
    <property type="match status" value="1"/>
</dbReference>
<evidence type="ECO:0000256" key="2">
    <source>
        <dbReference type="ARBA" id="ARBA00022840"/>
    </source>
</evidence>
<dbReference type="PROSITE" id="PS50011">
    <property type="entry name" value="PROTEIN_KINASE_DOM"/>
    <property type="match status" value="1"/>
</dbReference>
<evidence type="ECO:0000313" key="5">
    <source>
        <dbReference type="EMBL" id="GIM15236.1"/>
    </source>
</evidence>
<evidence type="ECO:0000313" key="6">
    <source>
        <dbReference type="Proteomes" id="UP000722791"/>
    </source>
</evidence>
<dbReference type="InterPro" id="IPR011009">
    <property type="entry name" value="Kinase-like_dom_sf"/>
</dbReference>
<proteinExistence type="predicted"/>
<dbReference type="SUPFAM" id="SSF56112">
    <property type="entry name" value="Protein kinase-like (PK-like)"/>
    <property type="match status" value="1"/>
</dbReference>
<keyword evidence="1" id="KW-0547">Nucleotide-binding</keyword>
<feature type="compositionally biased region" description="Low complexity" evidence="3">
    <location>
        <begin position="1622"/>
        <end position="1637"/>
    </location>
</feature>
<feature type="domain" description="Protein kinase" evidence="4">
    <location>
        <begin position="1169"/>
        <end position="1509"/>
    </location>
</feature>
<dbReference type="Proteomes" id="UP000722791">
    <property type="component" value="Unassembled WGS sequence"/>
</dbReference>
<dbReference type="PROSITE" id="PS00109">
    <property type="entry name" value="PROTEIN_KINASE_TYR"/>
    <property type="match status" value="1"/>
</dbReference>
<dbReference type="InterPro" id="IPR008266">
    <property type="entry name" value="Tyr_kinase_AS"/>
</dbReference>
<feature type="region of interest" description="Disordered" evidence="3">
    <location>
        <begin position="905"/>
        <end position="943"/>
    </location>
</feature>
<organism evidence="5 6">
    <name type="scientific">Volvox reticuliferus</name>
    <dbReference type="NCBI Taxonomy" id="1737510"/>
    <lineage>
        <taxon>Eukaryota</taxon>
        <taxon>Viridiplantae</taxon>
        <taxon>Chlorophyta</taxon>
        <taxon>core chlorophytes</taxon>
        <taxon>Chlorophyceae</taxon>
        <taxon>CS clade</taxon>
        <taxon>Chlamydomonadales</taxon>
        <taxon>Volvocaceae</taxon>
        <taxon>Volvox</taxon>
    </lineage>
</organism>
<sequence>EVRLGGKTVRRLLDAVDHVTKKISDELGGKTNVEAREMLKKCQEISLELARASIQAAEVAAPGLLGAGSLITHSFAHEKSSQARRLIALWDEAARQTDRIARRYHHQRLSLYGELCDAYEKAGLQALDMTRGSVQGAEDVNTADDATTTEGATSGDDGGDGMSFTSGFEGEARGDVCGGVSVSGGCGGGTTVAWGGAAAGAWGGGGPGLGRQCRGASAEEVEAQACVPSLMQALLNRASEAHRNLRNELALVDGAANSHAGGAADEAAAAAGLSATAAAAALDHLGSGSGSLAAAGMSCELSDEQIEELWGLLDEMQQTFAELCLANLRRTVWLCAGGSGPLPLWALESVRDSAEAALRFIHTHEHSSMALGDMLAVETELAEETQAWLHSTWNDYTTLTRRVVDGLLSVRRQINVRRTVASSMGPVPAGRGSTVIGLARGNTSVYGRGRAVLTAAAAMPPGRQQPAVQVGCGQGYGVFAHGGAAGVPGLIGAEAAAGRQQPPSSPPLPYLNPPSQQQQEQQEGQHQLASVVAGSDPWVSGTTAVAEVIAEAGASIPIAVAAAAAAAPVSVVGGSSSWKDALLAQQAASPIAAADGLARAGQASIDVTGSRPSPQSSIAVAAATASTATAAAGPADMHGKLHTSTSSSRLSLSTPGPNSGTQRRVAAAAAARSAAAVDRAAGGRHGSGGRGRGRLNGRGRSRQRGADDPDGPMPQPPKLPPPPPPVCDSQGDLPPGLDPWPRLRPRVATDAGSACGAADNASDVSSTTAVAAATVTATTVPLAISMPASSRPTSPNLAMGASPPSPSQLQPPTAGGISWASVARGSGGGVTPPTAAAGQRPSTADSTNGGGGSAATRTAALKSPFELAAAAQPAAAVAEAGTQATAVAAGFVSSPFKASGELHHLLRNQPQPPPGAPTAPLLPPHSPAQPGRHGVNLNVDVGSVQDGGPSSFQFATGAAGPSALGRCGGAASAIISTGNSDCSSPVGRGAGGYAISGGGGHRTPRLGSPHGSGSVVLTAAAATCNMVTAAAANGTANGTGPQVNGHAANGANHQHNQNYHQNGTIILPPHQAAIGTVGTAFSAAAPVLQNASSLSTALSLGQDDLGLTRYGSYSLQGVDAFGDRGGGGGAVQEDSALLADPEVAELFRSIARDPFCWIRWQELSHGLRRGLSNMVGLGSIGQVFAGTYLHGEVAIKVIDINRETKYDLRALKAFKHEVDLNKRLNQHPNIVRFIGVCAEYILHAARQAGLLGDGPDPVDGPGAASGPSGHRSKPVSGPPMLAIVMEYCPMGTLFSMIGAAREVHTGTTRDRGTKWVQGTDFLWRWTRRLEVLKGAAAGLEYMHRCDVVHHDFTSYNLLLEEKNGQWITKVCDFNLSRVIARGRPGAALAVPNSGGAWSPRWQSPEYLGGHAYGCPSDVFSFAVVIWEVVTLQRPWDKELELQNARCESIAMINMYKDKKRLVFPEEVQPHLPVQAQLEDLCQRCWREDPQERPSMRQVADELMKLHEVVQEHERQLAAKARAAAAARLPPRGGAAAVPSAAAAASHTQFATNPSPPAALAAVGGSLADAGAPQGQGHVCGPPSPLPAPQEAAAPAAAVIASPPLPAPGPSRPRALVSPFAVAAGPRPSASPGTSPGTSPCPAPGPRLTPVSPFMTAQQNADP</sequence>
<dbReference type="GO" id="GO:0004674">
    <property type="term" value="F:protein serine/threonine kinase activity"/>
    <property type="evidence" value="ECO:0007669"/>
    <property type="project" value="TreeGrafter"/>
</dbReference>
<feature type="region of interest" description="Disordered" evidence="3">
    <location>
        <begin position="1603"/>
        <end position="1662"/>
    </location>
</feature>
<protein>
    <recommendedName>
        <fullName evidence="4">Protein kinase domain-containing protein</fullName>
    </recommendedName>
</protein>
<gene>
    <name evidence="5" type="ORF">Vretimale_18131</name>
</gene>
<feature type="compositionally biased region" description="Low complexity" evidence="3">
    <location>
        <begin position="831"/>
        <end position="847"/>
    </location>
</feature>
<feature type="compositionally biased region" description="Basic residues" evidence="3">
    <location>
        <begin position="691"/>
        <end position="703"/>
    </location>
</feature>
<feature type="region of interest" description="Disordered" evidence="3">
    <location>
        <begin position="786"/>
        <end position="856"/>
    </location>
</feature>
<feature type="compositionally biased region" description="Low complexity" evidence="3">
    <location>
        <begin position="143"/>
        <end position="155"/>
    </location>
</feature>